<dbReference type="PROSITE" id="PS51036">
    <property type="entry name" value="ZF_A20"/>
    <property type="match status" value="1"/>
</dbReference>
<evidence type="ECO:0000313" key="8">
    <source>
        <dbReference type="EMBL" id="CAH1170538.1"/>
    </source>
</evidence>
<dbReference type="AlphaFoldDB" id="A0A9P0GV89"/>
<dbReference type="GO" id="GO:0031267">
    <property type="term" value="F:small GTPase binding"/>
    <property type="evidence" value="ECO:0007669"/>
    <property type="project" value="TreeGrafter"/>
</dbReference>
<dbReference type="Gene3D" id="1.20.5.4770">
    <property type="match status" value="1"/>
</dbReference>
<feature type="compositionally biased region" description="Polar residues" evidence="5">
    <location>
        <begin position="63"/>
        <end position="78"/>
    </location>
</feature>
<evidence type="ECO:0000256" key="2">
    <source>
        <dbReference type="ARBA" id="ARBA00022771"/>
    </source>
</evidence>
<feature type="domain" description="A20-type" evidence="6">
    <location>
        <begin position="25"/>
        <end position="59"/>
    </location>
</feature>
<dbReference type="GO" id="GO:0030139">
    <property type="term" value="C:endocytic vesicle"/>
    <property type="evidence" value="ECO:0007669"/>
    <property type="project" value="TreeGrafter"/>
</dbReference>
<proteinExistence type="predicted"/>
<dbReference type="PANTHER" id="PTHR23101:SF122">
    <property type="entry name" value="RABAPTIN-5-ASSOCIATED EXCHANGE FACTOR FOR RAB5"/>
    <property type="match status" value="1"/>
</dbReference>
<sequence length="719" mass="80918">MPVLTLQRSYKYIMYATKQPSLRIKQADLKCKSGCGFYGNADWDGYCSKCYRNHMDHVRQRKSLQNQTPENSKTQMSGFTKFEEKKRQQTDKKNKYLKSLPVFRKSSNVKDSGRPERYADIMRQSTPDTDKLLVEFISTYGEWGELVRKDLLKCAQSIVTEIFCGLDTKPIEDLAEIAQNYYNKYDNRLLTNPVYQVVPSDVKDQLLDFFEKYSMMSLYRFLFCPPFTNDEDKDLAIQGRIRKLSWVNAHHLDCCISETSIEVRDLVYSAINDLLGMDSMKTPQEKLTCVVKCCQSVVKVLQHCQGGPVSADEFLPALIFVVLKANPARLKSNILYVTRFCNDTRLMQGEAGYYFTNLCCAVSFIENLTAESLNMPAQEFEAYMSGELTCVSAWESALVACEGMHQLCEHLALLKGLSERTDTVKDDTQKLMEDMQKLKEEITEKVTSVLERTPLIIKPRKTLIQLTKENVSLTSAVLIPLSANENIPTDHNNELEDQNPTQNYYLQNLSMAQINLLDSTKNKLQLELTPCITIADSSSAVLPSQSTEFLSSMDRSIDSITPDDSSYAGLSKINYDIDFSDLSAENSMADELTPEKRKSPTPSFSTPDPFSPLGSSCLLMQSPLVPSAAFPQPEAKPLKKDDFVLPFLEDMPVPEERLLDNIEETTAISLPPPMKPTAAEYTGFSKQGSKIPSIPCSTGESGFMSLPLDLPSSSKDSIN</sequence>
<protein>
    <recommendedName>
        <fullName evidence="10">Rab5 GDP/GTP exchange factor</fullName>
    </recommendedName>
</protein>
<dbReference type="SUPFAM" id="SSF57716">
    <property type="entry name" value="Glucocorticoid receptor-like (DNA-binding domain)"/>
    <property type="match status" value="1"/>
</dbReference>
<dbReference type="InterPro" id="IPR041545">
    <property type="entry name" value="DUF5601"/>
</dbReference>
<dbReference type="InterPro" id="IPR037191">
    <property type="entry name" value="VPS9_dom_sf"/>
</dbReference>
<dbReference type="PROSITE" id="PS51205">
    <property type="entry name" value="VPS9"/>
    <property type="match status" value="1"/>
</dbReference>
<evidence type="ECO:0000259" key="7">
    <source>
        <dbReference type="PROSITE" id="PS51205"/>
    </source>
</evidence>
<dbReference type="Gene3D" id="1.20.1050.80">
    <property type="entry name" value="VPS9 domain"/>
    <property type="match status" value="1"/>
</dbReference>
<evidence type="ECO:0000256" key="1">
    <source>
        <dbReference type="ARBA" id="ARBA00022723"/>
    </source>
</evidence>
<dbReference type="Proteomes" id="UP001153737">
    <property type="component" value="Chromosome 5"/>
</dbReference>
<dbReference type="SMART" id="SM00167">
    <property type="entry name" value="VPS9"/>
    <property type="match status" value="1"/>
</dbReference>
<evidence type="ECO:0000256" key="5">
    <source>
        <dbReference type="SAM" id="MobiDB-lite"/>
    </source>
</evidence>
<dbReference type="GO" id="GO:0003677">
    <property type="term" value="F:DNA binding"/>
    <property type="evidence" value="ECO:0007669"/>
    <property type="project" value="InterPro"/>
</dbReference>
<keyword evidence="4" id="KW-0175">Coiled coil</keyword>
<feature type="compositionally biased region" description="Basic and acidic residues" evidence="5">
    <location>
        <begin position="81"/>
        <end position="91"/>
    </location>
</feature>
<reference evidence="8" key="1">
    <citation type="submission" date="2022-01" db="EMBL/GenBank/DDBJ databases">
        <authorList>
            <person name="King R."/>
        </authorList>
    </citation>
    <scope>NUCLEOTIDE SEQUENCE</scope>
</reference>
<keyword evidence="1" id="KW-0479">Metal-binding</keyword>
<dbReference type="InterPro" id="IPR045046">
    <property type="entry name" value="Vps9-like"/>
</dbReference>
<feature type="region of interest" description="Disordered" evidence="5">
    <location>
        <begin position="588"/>
        <end position="608"/>
    </location>
</feature>
<name>A0A9P0GV89_PHACE</name>
<dbReference type="Gene3D" id="1.10.246.120">
    <property type="match status" value="1"/>
</dbReference>
<feature type="domain" description="VPS9" evidence="7">
    <location>
        <begin position="231"/>
        <end position="374"/>
    </location>
</feature>
<dbReference type="Pfam" id="PF01754">
    <property type="entry name" value="zf-A20"/>
    <property type="match status" value="1"/>
</dbReference>
<dbReference type="GO" id="GO:0016192">
    <property type="term" value="P:vesicle-mediated transport"/>
    <property type="evidence" value="ECO:0007669"/>
    <property type="project" value="InterPro"/>
</dbReference>
<dbReference type="Pfam" id="PF18151">
    <property type="entry name" value="DUF5601"/>
    <property type="match status" value="1"/>
</dbReference>
<keyword evidence="3" id="KW-0862">Zinc</keyword>
<dbReference type="GO" id="GO:0005829">
    <property type="term" value="C:cytosol"/>
    <property type="evidence" value="ECO:0007669"/>
    <property type="project" value="TreeGrafter"/>
</dbReference>
<dbReference type="OrthoDB" id="300289at2759"/>
<keyword evidence="2" id="KW-0863">Zinc-finger</keyword>
<evidence type="ECO:0008006" key="10">
    <source>
        <dbReference type="Google" id="ProtNLM"/>
    </source>
</evidence>
<dbReference type="GO" id="GO:0005085">
    <property type="term" value="F:guanyl-nucleotide exchange factor activity"/>
    <property type="evidence" value="ECO:0007669"/>
    <property type="project" value="InterPro"/>
</dbReference>
<evidence type="ECO:0000256" key="4">
    <source>
        <dbReference type="SAM" id="Coils"/>
    </source>
</evidence>
<evidence type="ECO:0000256" key="3">
    <source>
        <dbReference type="ARBA" id="ARBA00022833"/>
    </source>
</evidence>
<dbReference type="SMART" id="SM00259">
    <property type="entry name" value="ZnF_A20"/>
    <property type="match status" value="1"/>
</dbReference>
<dbReference type="EMBL" id="OU896711">
    <property type="protein sequence ID" value="CAH1170538.1"/>
    <property type="molecule type" value="Genomic_DNA"/>
</dbReference>
<dbReference type="GO" id="GO:0008270">
    <property type="term" value="F:zinc ion binding"/>
    <property type="evidence" value="ECO:0007669"/>
    <property type="project" value="UniProtKB-KW"/>
</dbReference>
<reference evidence="8" key="2">
    <citation type="submission" date="2022-10" db="EMBL/GenBank/DDBJ databases">
        <authorList>
            <consortium name="ENA_rothamsted_submissions"/>
            <consortium name="culmorum"/>
            <person name="King R."/>
        </authorList>
    </citation>
    <scope>NUCLEOTIDE SEQUENCE</scope>
</reference>
<dbReference type="Pfam" id="PF02204">
    <property type="entry name" value="VPS9"/>
    <property type="match status" value="1"/>
</dbReference>
<dbReference type="SUPFAM" id="SSF109993">
    <property type="entry name" value="VPS9 domain"/>
    <property type="match status" value="1"/>
</dbReference>
<dbReference type="InterPro" id="IPR002653">
    <property type="entry name" value="Znf_A20"/>
</dbReference>
<dbReference type="InterPro" id="IPR003123">
    <property type="entry name" value="VPS9"/>
</dbReference>
<gene>
    <name evidence="8" type="ORF">PHAECO_LOCUS9035</name>
</gene>
<evidence type="ECO:0000313" key="9">
    <source>
        <dbReference type="Proteomes" id="UP001153737"/>
    </source>
</evidence>
<organism evidence="8 9">
    <name type="scientific">Phaedon cochleariae</name>
    <name type="common">Mustard beetle</name>
    <dbReference type="NCBI Taxonomy" id="80249"/>
    <lineage>
        <taxon>Eukaryota</taxon>
        <taxon>Metazoa</taxon>
        <taxon>Ecdysozoa</taxon>
        <taxon>Arthropoda</taxon>
        <taxon>Hexapoda</taxon>
        <taxon>Insecta</taxon>
        <taxon>Pterygota</taxon>
        <taxon>Neoptera</taxon>
        <taxon>Endopterygota</taxon>
        <taxon>Coleoptera</taxon>
        <taxon>Polyphaga</taxon>
        <taxon>Cucujiformia</taxon>
        <taxon>Chrysomeloidea</taxon>
        <taxon>Chrysomelidae</taxon>
        <taxon>Chrysomelinae</taxon>
        <taxon>Chrysomelini</taxon>
        <taxon>Phaedon</taxon>
    </lineage>
</organism>
<dbReference type="PANTHER" id="PTHR23101">
    <property type="entry name" value="RAB GDP/GTP EXCHANGE FACTOR"/>
    <property type="match status" value="1"/>
</dbReference>
<accession>A0A9P0GV89</accession>
<evidence type="ECO:0000259" key="6">
    <source>
        <dbReference type="PROSITE" id="PS51036"/>
    </source>
</evidence>
<feature type="region of interest" description="Disordered" evidence="5">
    <location>
        <begin position="669"/>
        <end position="696"/>
    </location>
</feature>
<feature type="region of interest" description="Disordered" evidence="5">
    <location>
        <begin position="61"/>
        <end position="91"/>
    </location>
</feature>
<feature type="compositionally biased region" description="Polar residues" evidence="5">
    <location>
        <begin position="684"/>
        <end position="696"/>
    </location>
</feature>
<keyword evidence="9" id="KW-1185">Reference proteome</keyword>
<feature type="coiled-coil region" evidence="4">
    <location>
        <begin position="421"/>
        <end position="452"/>
    </location>
</feature>